<sequence length="47" mass="5279">MSLAPDNLALNPDSGKPEIDTTLKEAYKKFVDVCLTDFCYPRFAARL</sequence>
<gene>
    <name evidence="1" type="ORF">ACFSOZ_37015</name>
</gene>
<dbReference type="EMBL" id="JBHUGZ010000030">
    <property type="protein sequence ID" value="MFD1988025.1"/>
    <property type="molecule type" value="Genomic_DNA"/>
</dbReference>
<reference evidence="2" key="1">
    <citation type="journal article" date="2019" name="Int. J. Syst. Evol. Microbiol.">
        <title>The Global Catalogue of Microorganisms (GCM) 10K type strain sequencing project: providing services to taxonomists for standard genome sequencing and annotation.</title>
        <authorList>
            <consortium name="The Broad Institute Genomics Platform"/>
            <consortium name="The Broad Institute Genome Sequencing Center for Infectious Disease"/>
            <person name="Wu L."/>
            <person name="Ma J."/>
        </authorList>
    </citation>
    <scope>NUCLEOTIDE SEQUENCE [LARGE SCALE GENOMIC DNA]</scope>
    <source>
        <strain evidence="2">CGMCC 1.16225</strain>
    </source>
</reference>
<accession>A0ABW4UM44</accession>
<dbReference type="Proteomes" id="UP001597405">
    <property type="component" value="Unassembled WGS sequence"/>
</dbReference>
<dbReference type="RefSeq" id="WP_379106532.1">
    <property type="nucleotide sequence ID" value="NZ_JBHUGZ010000030.1"/>
</dbReference>
<protein>
    <submittedName>
        <fullName evidence="1">Uncharacterized protein</fullName>
    </submittedName>
</protein>
<evidence type="ECO:0000313" key="2">
    <source>
        <dbReference type="Proteomes" id="UP001597405"/>
    </source>
</evidence>
<keyword evidence="2" id="KW-1185">Reference proteome</keyword>
<organism evidence="1 2">
    <name type="scientific">Mesorhizobium newzealandense</name>
    <dbReference type="NCBI Taxonomy" id="1300302"/>
    <lineage>
        <taxon>Bacteria</taxon>
        <taxon>Pseudomonadati</taxon>
        <taxon>Pseudomonadota</taxon>
        <taxon>Alphaproteobacteria</taxon>
        <taxon>Hyphomicrobiales</taxon>
        <taxon>Phyllobacteriaceae</taxon>
        <taxon>Mesorhizobium</taxon>
    </lineage>
</organism>
<comment type="caution">
    <text evidence="1">The sequence shown here is derived from an EMBL/GenBank/DDBJ whole genome shotgun (WGS) entry which is preliminary data.</text>
</comment>
<proteinExistence type="predicted"/>
<evidence type="ECO:0000313" key="1">
    <source>
        <dbReference type="EMBL" id="MFD1988025.1"/>
    </source>
</evidence>
<name>A0ABW4UM44_9HYPH</name>